<evidence type="ECO:0008006" key="7">
    <source>
        <dbReference type="Google" id="ProtNLM"/>
    </source>
</evidence>
<dbReference type="Gene3D" id="3.10.450.50">
    <property type="match status" value="1"/>
</dbReference>
<feature type="domain" description="SnoaL-like" evidence="4">
    <location>
        <begin position="184"/>
        <end position="265"/>
    </location>
</feature>
<evidence type="ECO:0000256" key="1">
    <source>
        <dbReference type="ARBA" id="ARBA00022737"/>
    </source>
</evidence>
<accession>A0A5J4ZPI3</accession>
<dbReference type="InterPro" id="IPR032710">
    <property type="entry name" value="NTF2-like_dom_sf"/>
</dbReference>
<dbReference type="NCBIfam" id="TIGR00756">
    <property type="entry name" value="PPR"/>
    <property type="match status" value="4"/>
</dbReference>
<feature type="domain" description="UVR" evidence="3">
    <location>
        <begin position="149"/>
        <end position="178"/>
    </location>
</feature>
<evidence type="ECO:0000259" key="4">
    <source>
        <dbReference type="Pfam" id="PF13474"/>
    </source>
</evidence>
<dbReference type="Pfam" id="PF02151">
    <property type="entry name" value="UVR"/>
    <property type="match status" value="1"/>
</dbReference>
<dbReference type="AlphaFoldDB" id="A0A5J4ZPI3"/>
<name>A0A5J4ZPI3_9ASTE</name>
<dbReference type="Pfam" id="PF01535">
    <property type="entry name" value="PPR"/>
    <property type="match status" value="2"/>
</dbReference>
<dbReference type="Gene3D" id="1.25.40.10">
    <property type="entry name" value="Tetratricopeptide repeat domain"/>
    <property type="match status" value="2"/>
</dbReference>
<keyword evidence="1" id="KW-0677">Repeat</keyword>
<dbReference type="OrthoDB" id="185373at2759"/>
<dbReference type="Proteomes" id="UP000325577">
    <property type="component" value="Linkage Group LG7"/>
</dbReference>
<dbReference type="PROSITE" id="PS51375">
    <property type="entry name" value="PPR"/>
    <property type="match status" value="5"/>
</dbReference>
<evidence type="ECO:0000313" key="6">
    <source>
        <dbReference type="Proteomes" id="UP000325577"/>
    </source>
</evidence>
<keyword evidence="6" id="KW-1185">Reference proteome</keyword>
<feature type="repeat" description="PPR" evidence="2">
    <location>
        <begin position="391"/>
        <end position="425"/>
    </location>
</feature>
<feature type="repeat" description="PPR" evidence="2">
    <location>
        <begin position="286"/>
        <end position="320"/>
    </location>
</feature>
<organism evidence="5 6">
    <name type="scientific">Nyssa sinensis</name>
    <dbReference type="NCBI Taxonomy" id="561372"/>
    <lineage>
        <taxon>Eukaryota</taxon>
        <taxon>Viridiplantae</taxon>
        <taxon>Streptophyta</taxon>
        <taxon>Embryophyta</taxon>
        <taxon>Tracheophyta</taxon>
        <taxon>Spermatophyta</taxon>
        <taxon>Magnoliopsida</taxon>
        <taxon>eudicotyledons</taxon>
        <taxon>Gunneridae</taxon>
        <taxon>Pentapetalae</taxon>
        <taxon>asterids</taxon>
        <taxon>Cornales</taxon>
        <taxon>Nyssaceae</taxon>
        <taxon>Nyssa</taxon>
    </lineage>
</organism>
<sequence length="500" mass="55824">MKDSELLPLSKTGLFTVCDSLASTMEISNFYASSMKPRLNRPMFFFHNGTVSDIKELSSLPCSFINRFGGLRHLSLPSMKQYNLVLARSFGRENEIQVLSDQQRFNLQTGKHTPLGRTSSAYSLRPCQVKREDSEGTLSGENILLNEQALEQELQFAIEVENYAEAAKIRDSLRVLQEDIKASVLAANARFYNSFRNGDVAAMQALWAKGEHVCVVHPGVSGISGYDLIMGSWEFVWADYEFPLEIEIKDVQVHVRGDIGFLVKKGKGMDALDALNQMKMNRIKPDVVCYTMVLDGVIAEGKYTMVDELFDEMIVLGLVPDIYTYNVYINGLCKQNKVEDGIKMLVCMEELGCKPDLITFNTLLEGFCRVGQLSRARGLVREMELKGIQLNSLTYEIMIDGLVRVGDFDEACCLLRKMLDMCLVPQSSTYDELICGLCRSGLVCNALELLKDIVGKNVAPGFGAWEALLLGSGIKPGFKEIALMNSANQIQTEFLELPVH</sequence>
<dbReference type="PANTHER" id="PTHR34957:SF1">
    <property type="entry name" value="NUCLEAR TRANSPORT FACTOR 2 (NTF2) FAMILY PROTEIN"/>
    <property type="match status" value="1"/>
</dbReference>
<dbReference type="PANTHER" id="PTHR34957">
    <property type="entry name" value="NUCLEAR TRANSPORT FACTOR 2 (NTF2) FAMILY PROTEIN"/>
    <property type="match status" value="1"/>
</dbReference>
<gene>
    <name evidence="5" type="ORF">F0562_016255</name>
</gene>
<dbReference type="Pfam" id="PF13041">
    <property type="entry name" value="PPR_2"/>
    <property type="match status" value="1"/>
</dbReference>
<dbReference type="EMBL" id="CM018050">
    <property type="protein sequence ID" value="KAA8518971.1"/>
    <property type="molecule type" value="Genomic_DNA"/>
</dbReference>
<dbReference type="SUPFAM" id="SSF54427">
    <property type="entry name" value="NTF2-like"/>
    <property type="match status" value="1"/>
</dbReference>
<reference evidence="5 6" key="1">
    <citation type="submission" date="2019-09" db="EMBL/GenBank/DDBJ databases">
        <title>A chromosome-level genome assembly of the Chinese tupelo Nyssa sinensis.</title>
        <authorList>
            <person name="Yang X."/>
            <person name="Kang M."/>
            <person name="Yang Y."/>
            <person name="Xiong H."/>
            <person name="Wang M."/>
            <person name="Zhang Z."/>
            <person name="Wang Z."/>
            <person name="Wu H."/>
            <person name="Ma T."/>
            <person name="Liu J."/>
            <person name="Xi Z."/>
        </authorList>
    </citation>
    <scope>NUCLEOTIDE SEQUENCE [LARGE SCALE GENOMIC DNA]</scope>
    <source>
        <strain evidence="5">J267</strain>
        <tissue evidence="5">Leaf</tissue>
    </source>
</reference>
<dbReference type="InterPro" id="IPR002885">
    <property type="entry name" value="PPR_rpt"/>
</dbReference>
<dbReference type="InterPro" id="IPR011990">
    <property type="entry name" value="TPR-like_helical_dom_sf"/>
</dbReference>
<dbReference type="InterPro" id="IPR037401">
    <property type="entry name" value="SnoaL-like"/>
</dbReference>
<evidence type="ECO:0000259" key="3">
    <source>
        <dbReference type="Pfam" id="PF02151"/>
    </source>
</evidence>
<dbReference type="InterPro" id="IPR001943">
    <property type="entry name" value="UVR_dom"/>
</dbReference>
<feature type="repeat" description="PPR" evidence="2">
    <location>
        <begin position="321"/>
        <end position="355"/>
    </location>
</feature>
<protein>
    <recommendedName>
        <fullName evidence="7">UVR domain-containing protein</fullName>
    </recommendedName>
</protein>
<evidence type="ECO:0000256" key="2">
    <source>
        <dbReference type="PROSITE-ProRule" id="PRU00708"/>
    </source>
</evidence>
<evidence type="ECO:0000313" key="5">
    <source>
        <dbReference type="EMBL" id="KAA8518971.1"/>
    </source>
</evidence>
<feature type="repeat" description="PPR" evidence="2">
    <location>
        <begin position="356"/>
        <end position="390"/>
    </location>
</feature>
<dbReference type="Pfam" id="PF13474">
    <property type="entry name" value="SnoaL_3"/>
    <property type="match status" value="1"/>
</dbReference>
<dbReference type="Pfam" id="PF12854">
    <property type="entry name" value="PPR_1"/>
    <property type="match status" value="1"/>
</dbReference>
<feature type="repeat" description="PPR" evidence="2">
    <location>
        <begin position="426"/>
        <end position="460"/>
    </location>
</feature>
<proteinExistence type="predicted"/>